<dbReference type="InterPro" id="IPR027417">
    <property type="entry name" value="P-loop_NTPase"/>
</dbReference>
<dbReference type="InterPro" id="IPR050173">
    <property type="entry name" value="ABC_transporter_C-like"/>
</dbReference>
<keyword evidence="2" id="KW-0813">Transport</keyword>
<dbReference type="GO" id="GO:0005524">
    <property type="term" value="F:ATP binding"/>
    <property type="evidence" value="ECO:0007669"/>
    <property type="project" value="UniProtKB-KW"/>
</dbReference>
<dbReference type="GO" id="GO:0016887">
    <property type="term" value="F:ATP hydrolysis activity"/>
    <property type="evidence" value="ECO:0007669"/>
    <property type="project" value="InterPro"/>
</dbReference>
<protein>
    <submittedName>
        <fullName evidence="12">Uncharacterized protein</fullName>
    </submittedName>
</protein>
<evidence type="ECO:0000313" key="13">
    <source>
        <dbReference type="Proteomes" id="UP001140453"/>
    </source>
</evidence>
<dbReference type="InterPro" id="IPR003439">
    <property type="entry name" value="ABC_transporter-like_ATP-bd"/>
</dbReference>
<feature type="domain" description="ABC transmembrane type-1" evidence="11">
    <location>
        <begin position="347"/>
        <end position="631"/>
    </location>
</feature>
<dbReference type="Gene3D" id="3.40.50.300">
    <property type="entry name" value="P-loop containing nucleotide triphosphate hydrolases"/>
    <property type="match status" value="2"/>
</dbReference>
<dbReference type="Pfam" id="PF00664">
    <property type="entry name" value="ABC_membrane"/>
    <property type="match status" value="1"/>
</dbReference>
<feature type="transmembrane region" description="Helical" evidence="9">
    <location>
        <begin position="345"/>
        <end position="367"/>
    </location>
</feature>
<sequence>MSGLATFAAGILQRFRTDEIQAGIGYRIILLFSICNAFIPEFISPLATFVVVGRQLSLSEVFGTLSYLTLLSAPLSQLFQRVPMIMACIGSLKRVQEFLDKDKDEDYRVFEQPMTSNAEGIIKFHEEQPRVGYCDQKAFLLNGSIRSNIVGFEPFEGILYEEILEVVMFKSDLRTLPMADETQVGSGGVTLSGGQKQRVALARALYLRTDLYVLDDFTIGLDKITADEIVRRLFGEGGFLARRKATVVWCTHSVQYLHMAKQIIALSADGAILHQGGPDEVLKDREVTMALEHDGKPNGHGDIGSELKMSDVSTPKPPTTDKSASRALTEASVYTHYFSSFGPSLIIGSILAAIAVGFFPNAGSVWLKFWADNSFAIPGPISRINAFYIGIYAVIQIAALAALVGHVALVIIGMAKASGTALHLRAVQALMLAPLRFVTKTDQGIIVNYFSQDMNMIDMTLPAMLMNTSALALLSLGQSIVIALGTPFILCAYPVLIIVLLRLTKYYLATSRQLRLLELENKSPLYTQFADTVRGIVSIRAFGWISAYKAQNHRLMDDSLRPLYLLEMLGIWLSLVLKLMVAVIAVTVTVLVTQIPSLGDRAGFVAAGFLALMRFGGMLNSVVQCWVQLETSLGAVKRLKEFGETAGSEDRVGEDLRPDEQWPKRGEIVIDGVDASYAETRFKDIPEEMDLALKGLSLKVSAGEKVAIVGRTGSGKSSLLLLLLRLLDPSSETEDNLSIDGLPLRRLNRDALRQRIIAMPQDMIFLAAGETFKAALDPYARASDEELLVALEEVGLLKTVQDAGGLDACVAKDTLSQGQKQLFSLAVAVLRARVREQAGAVGGVLLLDEVTSNVDRETEKTIMGVIDRIFREYSVLAVTHSLKSVVSFDRVVVMAEGCVVKEGTPMSLISDGEHTG</sequence>
<evidence type="ECO:0000256" key="3">
    <source>
        <dbReference type="ARBA" id="ARBA00022692"/>
    </source>
</evidence>
<feature type="region of interest" description="Disordered" evidence="8">
    <location>
        <begin position="293"/>
        <end position="324"/>
    </location>
</feature>
<dbReference type="PANTHER" id="PTHR24223">
    <property type="entry name" value="ATP-BINDING CASSETTE SUB-FAMILY C"/>
    <property type="match status" value="1"/>
</dbReference>
<evidence type="ECO:0000256" key="7">
    <source>
        <dbReference type="ARBA" id="ARBA00023136"/>
    </source>
</evidence>
<feature type="domain" description="ABC transporter" evidence="10">
    <location>
        <begin position="670"/>
        <end position="915"/>
    </location>
</feature>
<dbReference type="InterPro" id="IPR011527">
    <property type="entry name" value="ABC1_TM_dom"/>
</dbReference>
<evidence type="ECO:0000256" key="4">
    <source>
        <dbReference type="ARBA" id="ARBA00022741"/>
    </source>
</evidence>
<dbReference type="PROSITE" id="PS50929">
    <property type="entry name" value="ABC_TM1F"/>
    <property type="match status" value="1"/>
</dbReference>
<organism evidence="12 13">
    <name type="scientific">Gnomoniopsis smithogilvyi</name>
    <dbReference type="NCBI Taxonomy" id="1191159"/>
    <lineage>
        <taxon>Eukaryota</taxon>
        <taxon>Fungi</taxon>
        <taxon>Dikarya</taxon>
        <taxon>Ascomycota</taxon>
        <taxon>Pezizomycotina</taxon>
        <taxon>Sordariomycetes</taxon>
        <taxon>Sordariomycetidae</taxon>
        <taxon>Diaporthales</taxon>
        <taxon>Gnomoniaceae</taxon>
        <taxon>Gnomoniopsis</taxon>
    </lineage>
</organism>
<dbReference type="OrthoDB" id="6500128at2759"/>
<gene>
    <name evidence="12" type="ORF">N0V93_002378</name>
</gene>
<dbReference type="GO" id="GO:0016020">
    <property type="term" value="C:membrane"/>
    <property type="evidence" value="ECO:0007669"/>
    <property type="project" value="UniProtKB-SubCell"/>
</dbReference>
<evidence type="ECO:0000259" key="11">
    <source>
        <dbReference type="PROSITE" id="PS50929"/>
    </source>
</evidence>
<dbReference type="PROSITE" id="PS50893">
    <property type="entry name" value="ABC_TRANSPORTER_2"/>
    <property type="match status" value="2"/>
</dbReference>
<comment type="caution">
    <text evidence="12">The sequence shown here is derived from an EMBL/GenBank/DDBJ whole genome shotgun (WGS) entry which is preliminary data.</text>
</comment>
<dbReference type="SUPFAM" id="SSF52540">
    <property type="entry name" value="P-loop containing nucleoside triphosphate hydrolases"/>
    <property type="match status" value="2"/>
</dbReference>
<evidence type="ECO:0000256" key="5">
    <source>
        <dbReference type="ARBA" id="ARBA00022840"/>
    </source>
</evidence>
<name>A0A9W8YWF0_9PEZI</name>
<evidence type="ECO:0000259" key="10">
    <source>
        <dbReference type="PROSITE" id="PS50893"/>
    </source>
</evidence>
<dbReference type="Proteomes" id="UP001140453">
    <property type="component" value="Unassembled WGS sequence"/>
</dbReference>
<dbReference type="SUPFAM" id="SSF90123">
    <property type="entry name" value="ABC transporter transmembrane region"/>
    <property type="match status" value="2"/>
</dbReference>
<keyword evidence="13" id="KW-1185">Reference proteome</keyword>
<evidence type="ECO:0000313" key="12">
    <source>
        <dbReference type="EMBL" id="KAJ4393171.1"/>
    </source>
</evidence>
<feature type="compositionally biased region" description="Basic and acidic residues" evidence="8">
    <location>
        <begin position="293"/>
        <end position="309"/>
    </location>
</feature>
<feature type="transmembrane region" description="Helical" evidence="9">
    <location>
        <begin position="480"/>
        <end position="504"/>
    </location>
</feature>
<evidence type="ECO:0000256" key="2">
    <source>
        <dbReference type="ARBA" id="ARBA00022448"/>
    </source>
</evidence>
<comment type="subcellular location">
    <subcellularLocation>
        <location evidence="1">Membrane</location>
        <topology evidence="1">Multi-pass membrane protein</topology>
    </subcellularLocation>
</comment>
<dbReference type="InterPro" id="IPR017871">
    <property type="entry name" value="ABC_transporter-like_CS"/>
</dbReference>
<dbReference type="InterPro" id="IPR044726">
    <property type="entry name" value="ABCC_6TM_D2"/>
</dbReference>
<dbReference type="InterPro" id="IPR036640">
    <property type="entry name" value="ABC1_TM_sf"/>
</dbReference>
<reference evidence="12" key="1">
    <citation type="submission" date="2022-10" db="EMBL/GenBank/DDBJ databases">
        <title>Tapping the CABI collections for fungal endophytes: first genome assemblies for Collariella, Neodidymelliopsis, Ascochyta clinopodiicola, Didymella pomorum, Didymosphaeria variabile, Neocosmospora piperis and Neocucurbitaria cava.</title>
        <authorList>
            <person name="Hill R."/>
        </authorList>
    </citation>
    <scope>NUCLEOTIDE SEQUENCE</scope>
    <source>
        <strain evidence="12">IMI 355082</strain>
    </source>
</reference>
<evidence type="ECO:0000256" key="8">
    <source>
        <dbReference type="SAM" id="MobiDB-lite"/>
    </source>
</evidence>
<accession>A0A9W8YWF0</accession>
<keyword evidence="3 9" id="KW-0812">Transmembrane</keyword>
<keyword evidence="5" id="KW-0067">ATP-binding</keyword>
<dbReference type="InterPro" id="IPR003593">
    <property type="entry name" value="AAA+_ATPase"/>
</dbReference>
<feature type="domain" description="ABC transporter" evidence="10">
    <location>
        <begin position="53"/>
        <end position="294"/>
    </location>
</feature>
<dbReference type="PANTHER" id="PTHR24223:SF345">
    <property type="entry name" value="ABC MULTIDRUG TRANSPORTER (EUROFUNG)"/>
    <property type="match status" value="1"/>
</dbReference>
<keyword evidence="4" id="KW-0547">Nucleotide-binding</keyword>
<feature type="transmembrane region" description="Helical" evidence="9">
    <location>
        <begin position="387"/>
        <end position="415"/>
    </location>
</feature>
<dbReference type="Pfam" id="PF00005">
    <property type="entry name" value="ABC_tran"/>
    <property type="match status" value="2"/>
</dbReference>
<dbReference type="PROSITE" id="PS00211">
    <property type="entry name" value="ABC_TRANSPORTER_1"/>
    <property type="match status" value="2"/>
</dbReference>
<dbReference type="GO" id="GO:0140359">
    <property type="term" value="F:ABC-type transporter activity"/>
    <property type="evidence" value="ECO:0007669"/>
    <property type="project" value="InterPro"/>
</dbReference>
<evidence type="ECO:0000256" key="9">
    <source>
        <dbReference type="SAM" id="Phobius"/>
    </source>
</evidence>
<dbReference type="EMBL" id="JAPEVB010000002">
    <property type="protein sequence ID" value="KAJ4393171.1"/>
    <property type="molecule type" value="Genomic_DNA"/>
</dbReference>
<dbReference type="SMART" id="SM00382">
    <property type="entry name" value="AAA"/>
    <property type="match status" value="1"/>
</dbReference>
<keyword evidence="6 9" id="KW-1133">Transmembrane helix</keyword>
<dbReference type="Gene3D" id="1.20.1560.10">
    <property type="entry name" value="ABC transporter type 1, transmembrane domain"/>
    <property type="match status" value="2"/>
</dbReference>
<dbReference type="AlphaFoldDB" id="A0A9W8YWF0"/>
<evidence type="ECO:0000256" key="1">
    <source>
        <dbReference type="ARBA" id="ARBA00004141"/>
    </source>
</evidence>
<evidence type="ECO:0000256" key="6">
    <source>
        <dbReference type="ARBA" id="ARBA00022989"/>
    </source>
</evidence>
<dbReference type="CDD" id="cd18580">
    <property type="entry name" value="ABC_6TM_ABCC_D2"/>
    <property type="match status" value="1"/>
</dbReference>
<proteinExistence type="predicted"/>
<keyword evidence="7 9" id="KW-0472">Membrane</keyword>
<feature type="transmembrane region" description="Helical" evidence="9">
    <location>
        <begin position="568"/>
        <end position="592"/>
    </location>
</feature>